<evidence type="ECO:0000313" key="1">
    <source>
        <dbReference type="EMBL" id="PRO94971.1"/>
    </source>
</evidence>
<name>A0ABD7INB2_LACPE</name>
<gene>
    <name evidence="1" type="ORF">C6Y08_07120</name>
    <name evidence="2" type="ORF">D6U18_12455</name>
</gene>
<dbReference type="Proteomes" id="UP000238378">
    <property type="component" value="Unassembled WGS sequence"/>
</dbReference>
<evidence type="ECO:0000313" key="4">
    <source>
        <dbReference type="Proteomes" id="UP000276249"/>
    </source>
</evidence>
<protein>
    <submittedName>
        <fullName evidence="2">Uncharacterized protein</fullName>
    </submittedName>
</protein>
<dbReference type="Proteomes" id="UP000276249">
    <property type="component" value="Unassembled WGS sequence"/>
</dbReference>
<reference evidence="2 4" key="2">
    <citation type="submission" date="2018-10" db="EMBL/GenBank/DDBJ databases">
        <title>Genome sequences of five Lactobacillus pentosus strains isolated from brines of traditionally fermented spanish-style green table olives and differences between them.</title>
        <authorList>
            <person name="Jimenez Diaz R."/>
        </authorList>
    </citation>
    <scope>NUCLEOTIDE SEQUENCE [LARGE SCALE GENOMIC DNA]</scope>
    <source>
        <strain evidence="2 4">IG10</strain>
    </source>
</reference>
<dbReference type="RefSeq" id="WP_033608377.1">
    <property type="nucleotide sequence ID" value="NZ_PVOB01000100.1"/>
</dbReference>
<proteinExistence type="predicted"/>
<accession>A0ABD7INB2</accession>
<evidence type="ECO:0000313" key="2">
    <source>
        <dbReference type="EMBL" id="RMW45162.1"/>
    </source>
</evidence>
<reference evidence="1 3" key="1">
    <citation type="submission" date="2018-03" db="EMBL/GenBank/DDBJ databases">
        <title>Draft Genome Sequences of six Lactobacillus pentosus Strains Isolated from Brines of Traditionally Fermented Spanish-Style Green Table Olives.</title>
        <authorList>
            <person name="Calero-Delgado B."/>
            <person name="Martin-Platero A.M."/>
            <person name="Perez-Pulido A.J."/>
            <person name="Benitez-Cabello A."/>
            <person name="Casimiro-Soriguer C.S."/>
            <person name="Martinez-Bueno M."/>
            <person name="Arroyo-Lopez F.N."/>
            <person name="Rodriguez-Gomez F."/>
            <person name="Bautista-Gallego J."/>
            <person name="Garrido-Fernandez A."/>
            <person name="Jimenez-Diaz R."/>
        </authorList>
    </citation>
    <scope>NUCLEOTIDE SEQUENCE [LARGE SCALE GENOMIC DNA]</scope>
    <source>
        <strain evidence="1 3">IG2</strain>
    </source>
</reference>
<dbReference type="EMBL" id="PVOB01000100">
    <property type="protein sequence ID" value="PRO94971.1"/>
    <property type="molecule type" value="Genomic_DNA"/>
</dbReference>
<comment type="caution">
    <text evidence="2">The sequence shown here is derived from an EMBL/GenBank/DDBJ whole genome shotgun (WGS) entry which is preliminary data.</text>
</comment>
<evidence type="ECO:0000313" key="3">
    <source>
        <dbReference type="Proteomes" id="UP000238378"/>
    </source>
</evidence>
<organism evidence="2 4">
    <name type="scientific">Lactiplantibacillus pentosus</name>
    <name type="common">Lactobacillus pentosus</name>
    <dbReference type="NCBI Taxonomy" id="1589"/>
    <lineage>
        <taxon>Bacteria</taxon>
        <taxon>Bacillati</taxon>
        <taxon>Bacillota</taxon>
        <taxon>Bacilli</taxon>
        <taxon>Lactobacillales</taxon>
        <taxon>Lactobacillaceae</taxon>
        <taxon>Lactiplantibacillus</taxon>
    </lineage>
</organism>
<dbReference type="EMBL" id="RDCJ01000104">
    <property type="protein sequence ID" value="RMW45162.1"/>
    <property type="molecule type" value="Genomic_DNA"/>
</dbReference>
<dbReference type="AlphaFoldDB" id="A0ABD7INB2"/>
<sequence>MEIKINTPKEMPKDFKVIEQRADFIKARAEYSNGLILITEQTAGETTLHSNFNWIKQADGSFTPNYDSPNNNFQDQN</sequence>
<keyword evidence="3" id="KW-1185">Reference proteome</keyword>